<keyword evidence="3" id="KW-1185">Reference proteome</keyword>
<reference evidence="2 3" key="1">
    <citation type="submission" date="2017-05" db="EMBL/GenBank/DDBJ databases">
        <title>Streptomyces alboflavus Genome sequencing and assembly.</title>
        <authorList>
            <person name="Wang Y."/>
            <person name="Du B."/>
            <person name="Ding Y."/>
            <person name="Liu H."/>
            <person name="Hou Q."/>
            <person name="Liu K."/>
            <person name="Wang C."/>
            <person name="Yao L."/>
        </authorList>
    </citation>
    <scope>NUCLEOTIDE SEQUENCE [LARGE SCALE GENOMIC DNA]</scope>
    <source>
        <strain evidence="2 3">MDJK44</strain>
    </source>
</reference>
<protein>
    <recommendedName>
        <fullName evidence="4">TIGR04222 domain-containing membrane protein</fullName>
    </recommendedName>
</protein>
<dbReference type="EMBL" id="CP021748">
    <property type="protein sequence ID" value="ARX81114.1"/>
    <property type="molecule type" value="Genomic_DNA"/>
</dbReference>
<feature type="region of interest" description="Disordered" evidence="1">
    <location>
        <begin position="64"/>
        <end position="106"/>
    </location>
</feature>
<accession>A0A1Z1W3X8</accession>
<evidence type="ECO:0008006" key="4">
    <source>
        <dbReference type="Google" id="ProtNLM"/>
    </source>
</evidence>
<gene>
    <name evidence="2" type="ORF">SMD44_00512</name>
</gene>
<name>A0A1Z1W3X8_9ACTN</name>
<sequence>MAGARGRPTLAGRRLLAAAERDGSFPAYVFAGAAVLPDGPVRQGVISAAPAPSGLGRAMVRLGHALDRDTDSGGGGDCGGSSGGSGGSGGGSSGGFGCGGGSGGGD</sequence>
<evidence type="ECO:0000313" key="2">
    <source>
        <dbReference type="EMBL" id="ARX81114.1"/>
    </source>
</evidence>
<dbReference type="RefSeq" id="WP_237306840.1">
    <property type="nucleotide sequence ID" value="NZ_CP021748.1"/>
</dbReference>
<dbReference type="AlphaFoldDB" id="A0A1Z1W3X8"/>
<evidence type="ECO:0000313" key="3">
    <source>
        <dbReference type="Proteomes" id="UP000195880"/>
    </source>
</evidence>
<evidence type="ECO:0000256" key="1">
    <source>
        <dbReference type="SAM" id="MobiDB-lite"/>
    </source>
</evidence>
<feature type="compositionally biased region" description="Gly residues" evidence="1">
    <location>
        <begin position="72"/>
        <end position="106"/>
    </location>
</feature>
<dbReference type="KEGG" id="salf:SMD44_00512"/>
<dbReference type="eggNOG" id="ENOG5033FR8">
    <property type="taxonomic scope" value="Bacteria"/>
</dbReference>
<proteinExistence type="predicted"/>
<dbReference type="Proteomes" id="UP000195880">
    <property type="component" value="Chromosome"/>
</dbReference>
<organism evidence="2 3">
    <name type="scientific">Streptomyces alboflavus</name>
    <dbReference type="NCBI Taxonomy" id="67267"/>
    <lineage>
        <taxon>Bacteria</taxon>
        <taxon>Bacillati</taxon>
        <taxon>Actinomycetota</taxon>
        <taxon>Actinomycetes</taxon>
        <taxon>Kitasatosporales</taxon>
        <taxon>Streptomycetaceae</taxon>
        <taxon>Streptomyces</taxon>
    </lineage>
</organism>